<dbReference type="PANTHER" id="PTHR12436:SF3">
    <property type="entry name" value="GERMINAL-CENTER ASSOCIATED NUCLEAR PROTEIN"/>
    <property type="match status" value="1"/>
</dbReference>
<dbReference type="InterPro" id="IPR045107">
    <property type="entry name" value="SAC3/GANP/THP3"/>
</dbReference>
<evidence type="ECO:0000313" key="2">
    <source>
        <dbReference type="EMBL" id="KCZ80394.1"/>
    </source>
</evidence>
<dbReference type="Gene3D" id="1.25.40.990">
    <property type="match status" value="1"/>
</dbReference>
<protein>
    <recommendedName>
        <fullName evidence="1">SAC3/GANP/THP3 conserved domain-containing protein</fullName>
    </recommendedName>
</protein>
<accession>A0A059F072</accession>
<feature type="domain" description="SAC3/GANP/THP3 conserved" evidence="1">
    <location>
        <begin position="36"/>
        <end position="287"/>
    </location>
</feature>
<dbReference type="AlphaFoldDB" id="A0A059F072"/>
<dbReference type="InterPro" id="IPR005062">
    <property type="entry name" value="SAC3/GANP/THP3_conserved"/>
</dbReference>
<name>A0A059F072_9MICR</name>
<evidence type="ECO:0000259" key="1">
    <source>
        <dbReference type="Pfam" id="PF03399"/>
    </source>
</evidence>
<reference evidence="2 3" key="2">
    <citation type="submission" date="2014-03" db="EMBL/GenBank/DDBJ databases">
        <title>The Genome Sequence of Anncaliia algerae insect isolate PRA339.</title>
        <authorList>
            <consortium name="The Broad Institute Genome Sequencing Platform"/>
            <consortium name="The Broad Institute Genome Sequencing Center for Infectious Disease"/>
            <person name="Cuomo C."/>
            <person name="Becnel J."/>
            <person name="Sanscrainte N."/>
            <person name="Walker B."/>
            <person name="Young S.K."/>
            <person name="Zeng Q."/>
            <person name="Gargeya S."/>
            <person name="Fitzgerald M."/>
            <person name="Haas B."/>
            <person name="Abouelleil A."/>
            <person name="Alvarado L."/>
            <person name="Arachchi H.M."/>
            <person name="Berlin A.M."/>
            <person name="Chapman S.B."/>
            <person name="Dewar J."/>
            <person name="Goldberg J."/>
            <person name="Griggs A."/>
            <person name="Gujja S."/>
            <person name="Hansen M."/>
            <person name="Howarth C."/>
            <person name="Imamovic A."/>
            <person name="Larimer J."/>
            <person name="McCowan C."/>
            <person name="Murphy C."/>
            <person name="Neiman D."/>
            <person name="Pearson M."/>
            <person name="Priest M."/>
            <person name="Roberts A."/>
            <person name="Saif S."/>
            <person name="Shea T."/>
            <person name="Sisk P."/>
            <person name="Sykes S."/>
            <person name="Wortman J."/>
            <person name="Nusbaum C."/>
            <person name="Birren B."/>
        </authorList>
    </citation>
    <scope>NUCLEOTIDE SEQUENCE [LARGE SCALE GENOMIC DNA]</scope>
    <source>
        <strain evidence="2 3">PRA339</strain>
    </source>
</reference>
<reference evidence="3" key="1">
    <citation type="submission" date="2013-02" db="EMBL/GenBank/DDBJ databases">
        <authorList>
            <consortium name="The Broad Institute Genome Sequencing Platform"/>
            <person name="Cuomo C."/>
            <person name="Becnel J."/>
            <person name="Sanscrainte N."/>
            <person name="Walker B."/>
            <person name="Young S.K."/>
            <person name="Zeng Q."/>
            <person name="Gargeya S."/>
            <person name="Fitzgerald M."/>
            <person name="Haas B."/>
            <person name="Abouelleil A."/>
            <person name="Alvarado L."/>
            <person name="Arachchi H.M."/>
            <person name="Berlin A.M."/>
            <person name="Chapman S.B."/>
            <person name="Dewar J."/>
            <person name="Goldberg J."/>
            <person name="Griggs A."/>
            <person name="Gujja S."/>
            <person name="Hansen M."/>
            <person name="Howarth C."/>
            <person name="Imamovic A."/>
            <person name="Larimer J."/>
            <person name="McCowan C."/>
            <person name="Murphy C."/>
            <person name="Neiman D."/>
            <person name="Pearson M."/>
            <person name="Priest M."/>
            <person name="Roberts A."/>
            <person name="Saif S."/>
            <person name="Shea T."/>
            <person name="Sisk P."/>
            <person name="Sykes S."/>
            <person name="Wortman J."/>
            <person name="Nusbaum C."/>
            <person name="Birren B."/>
        </authorList>
    </citation>
    <scope>NUCLEOTIDE SEQUENCE [LARGE SCALE GENOMIC DNA]</scope>
    <source>
        <strain evidence="3">PRA339</strain>
    </source>
</reference>
<dbReference type="GO" id="GO:0070390">
    <property type="term" value="C:transcription export complex 2"/>
    <property type="evidence" value="ECO:0007669"/>
    <property type="project" value="TreeGrafter"/>
</dbReference>
<dbReference type="GO" id="GO:0005737">
    <property type="term" value="C:cytoplasm"/>
    <property type="evidence" value="ECO:0007669"/>
    <property type="project" value="TreeGrafter"/>
</dbReference>
<keyword evidence="3" id="KW-1185">Reference proteome</keyword>
<dbReference type="VEuPathDB" id="MicrosporidiaDB:H312_02220"/>
<gene>
    <name evidence="2" type="ORF">H312_02220</name>
</gene>
<organism evidence="2 3">
    <name type="scientific">Anncaliia algerae PRA339</name>
    <dbReference type="NCBI Taxonomy" id="1288291"/>
    <lineage>
        <taxon>Eukaryota</taxon>
        <taxon>Fungi</taxon>
        <taxon>Fungi incertae sedis</taxon>
        <taxon>Microsporidia</taxon>
        <taxon>Tubulinosematoidea</taxon>
        <taxon>Tubulinosematidae</taxon>
        <taxon>Anncaliia</taxon>
    </lineage>
</organism>
<dbReference type="EMBL" id="KK365184">
    <property type="protein sequence ID" value="KCZ80394.1"/>
    <property type="molecule type" value="Genomic_DNA"/>
</dbReference>
<dbReference type="PANTHER" id="PTHR12436">
    <property type="entry name" value="80 KDA MCM3-ASSOCIATED PROTEIN"/>
    <property type="match status" value="1"/>
</dbReference>
<dbReference type="Pfam" id="PF03399">
    <property type="entry name" value="SAC3_GANP"/>
    <property type="match status" value="1"/>
</dbReference>
<dbReference type="Proteomes" id="UP000030655">
    <property type="component" value="Unassembled WGS sequence"/>
</dbReference>
<dbReference type="STRING" id="1288291.A0A059F072"/>
<dbReference type="OrthoDB" id="264795at2759"/>
<evidence type="ECO:0000313" key="3">
    <source>
        <dbReference type="Proteomes" id="UP000030655"/>
    </source>
</evidence>
<dbReference type="GO" id="GO:0006406">
    <property type="term" value="P:mRNA export from nucleus"/>
    <property type="evidence" value="ECO:0007669"/>
    <property type="project" value="TreeGrafter"/>
</dbReference>
<proteinExistence type="predicted"/>
<sequence>MQQNELYKLYEKILADREARKNDHPSIVKGTCINYCPEIERIERILRNDISIFEGNLMIKKYQRSSAGKQKPFPEDVRPLNILQNCVSYLFSLIPQCSTSFLELYKFIEDRTRAVRLDMDIQSLMCKESTLLLEKITRFYILSNLLINEKGFEVHLNNDQIKKILINILEIYQQKKGINNEEEFLSYYILINLSDKNVYNVLSNFNYHSFSKIKEALKVYEYFNQNDFYSFFKVYNNLDILSKYILLSNKEIIWNNSINMLKKSLVEQIHCNKIINLFKINKEEVLFYINNNFKMENEIIDFKSRLEPTKEIYFKETSFINKFTFNKFINYGDIDYKLKKIIIYEFVKDKFNLTRKPKKEKNIDREKTKEIIKIIIIKYAMVDLIKKTKSLSSKLLLVHDKDINSFLLVKKLSKEKLLEFNPKTILLDELTIDYALGFNLVIFVLTNANCKKANEKYFMLRKLVNNSNFWKINLNHSQIMNLINEPIIKKHRLYNILDGKDVNQSTEVIIKLIETGLNSDVLNDVLEAIHKEESFSDMDVYFYDGMFNI</sequence>
<dbReference type="HOGENOM" id="CLU_036727_1_0_1"/>